<gene>
    <name evidence="7" type="ORF">C5O19_06420</name>
</gene>
<evidence type="ECO:0000256" key="5">
    <source>
        <dbReference type="SAM" id="Phobius"/>
    </source>
</evidence>
<keyword evidence="3 5" id="KW-1133">Transmembrane helix</keyword>
<sequence length="206" mass="23289">MCVNFIEAIKVRPFGHSPKSTMIYKTLINPKKRIIELEKTILEEIELKKTTFLYAFRILFGAAIAWMLLDLLHIEKKEWALISVAIVSEPDFGDLRRNTISRIINTISGCLIGIVFIVLTGVNIFSLFLAIAVAIFMGTLIKRYPSSWKLAPSTVIAVMTPAIFQQASWQDALEIALLRTSEVTLGCIVAFLVGWFFSVVKRKFNF</sequence>
<dbReference type="Proteomes" id="UP000239590">
    <property type="component" value="Unassembled WGS sequence"/>
</dbReference>
<dbReference type="Pfam" id="PF13515">
    <property type="entry name" value="FUSC_2"/>
    <property type="match status" value="1"/>
</dbReference>
<reference evidence="8" key="1">
    <citation type="submission" date="2018-02" db="EMBL/GenBank/DDBJ databases">
        <title>Genome sequencing of Solimonas sp. HR-BB.</title>
        <authorList>
            <person name="Lee Y."/>
            <person name="Jeon C.O."/>
        </authorList>
    </citation>
    <scope>NUCLEOTIDE SEQUENCE [LARGE SCALE GENOMIC DNA]</scope>
    <source>
        <strain evidence="8">HR-U</strain>
    </source>
</reference>
<dbReference type="AlphaFoldDB" id="A0A2S7INH9"/>
<dbReference type="InterPro" id="IPR049453">
    <property type="entry name" value="Memb_transporter_dom"/>
</dbReference>
<feature type="transmembrane region" description="Helical" evidence="5">
    <location>
        <begin position="103"/>
        <end position="136"/>
    </location>
</feature>
<dbReference type="EMBL" id="PTRA01000001">
    <property type="protein sequence ID" value="PQA59284.1"/>
    <property type="molecule type" value="Genomic_DNA"/>
</dbReference>
<comment type="caution">
    <text evidence="7">The sequence shown here is derived from an EMBL/GenBank/DDBJ whole genome shotgun (WGS) entry which is preliminary data.</text>
</comment>
<name>A0A2S7INH9_9BACT</name>
<keyword evidence="8" id="KW-1185">Reference proteome</keyword>
<evidence type="ECO:0000256" key="1">
    <source>
        <dbReference type="ARBA" id="ARBA00004141"/>
    </source>
</evidence>
<evidence type="ECO:0000259" key="6">
    <source>
        <dbReference type="Pfam" id="PF13515"/>
    </source>
</evidence>
<evidence type="ECO:0000256" key="3">
    <source>
        <dbReference type="ARBA" id="ARBA00022989"/>
    </source>
</evidence>
<feature type="domain" description="Integral membrane bound transporter" evidence="6">
    <location>
        <begin position="64"/>
        <end position="193"/>
    </location>
</feature>
<proteinExistence type="predicted"/>
<evidence type="ECO:0000256" key="4">
    <source>
        <dbReference type="ARBA" id="ARBA00023136"/>
    </source>
</evidence>
<evidence type="ECO:0000313" key="8">
    <source>
        <dbReference type="Proteomes" id="UP000239590"/>
    </source>
</evidence>
<protein>
    <recommendedName>
        <fullName evidence="6">Integral membrane bound transporter domain-containing protein</fullName>
    </recommendedName>
</protein>
<keyword evidence="2 5" id="KW-0812">Transmembrane</keyword>
<dbReference type="GO" id="GO:0016020">
    <property type="term" value="C:membrane"/>
    <property type="evidence" value="ECO:0007669"/>
    <property type="project" value="UniProtKB-SubCell"/>
</dbReference>
<organism evidence="7 8">
    <name type="scientific">Siphonobacter curvatus</name>
    <dbReference type="NCBI Taxonomy" id="2094562"/>
    <lineage>
        <taxon>Bacteria</taxon>
        <taxon>Pseudomonadati</taxon>
        <taxon>Bacteroidota</taxon>
        <taxon>Cytophagia</taxon>
        <taxon>Cytophagales</taxon>
        <taxon>Cytophagaceae</taxon>
        <taxon>Siphonobacter</taxon>
    </lineage>
</organism>
<evidence type="ECO:0000256" key="2">
    <source>
        <dbReference type="ARBA" id="ARBA00022692"/>
    </source>
</evidence>
<evidence type="ECO:0000313" key="7">
    <source>
        <dbReference type="EMBL" id="PQA59284.1"/>
    </source>
</evidence>
<feature type="transmembrane region" description="Helical" evidence="5">
    <location>
        <begin position="51"/>
        <end position="69"/>
    </location>
</feature>
<comment type="subcellular location">
    <subcellularLocation>
        <location evidence="1">Membrane</location>
        <topology evidence="1">Multi-pass membrane protein</topology>
    </subcellularLocation>
</comment>
<keyword evidence="4 5" id="KW-0472">Membrane</keyword>
<accession>A0A2S7INH9</accession>
<feature type="transmembrane region" description="Helical" evidence="5">
    <location>
        <begin position="176"/>
        <end position="200"/>
    </location>
</feature>